<dbReference type="Proteomes" id="UP000535182">
    <property type="component" value="Unassembled WGS sequence"/>
</dbReference>
<feature type="transmembrane region" description="Helical" evidence="1">
    <location>
        <begin position="181"/>
        <end position="200"/>
    </location>
</feature>
<dbReference type="RefSeq" id="WP_183972499.1">
    <property type="nucleotide sequence ID" value="NZ_JACHEB010000001.1"/>
</dbReference>
<reference evidence="2 3" key="1">
    <citation type="submission" date="2020-08" db="EMBL/GenBank/DDBJ databases">
        <title>Genomic Encyclopedia of Type Strains, Phase IV (KMG-V): Genome sequencing to study the core and pangenomes of soil and plant-associated prokaryotes.</title>
        <authorList>
            <person name="Whitman W."/>
        </authorList>
    </citation>
    <scope>NUCLEOTIDE SEQUENCE [LARGE SCALE GENOMIC DNA]</scope>
    <source>
        <strain evidence="2 3">X5P2</strain>
    </source>
</reference>
<accession>A0A9X0U1I3</accession>
<feature type="transmembrane region" description="Helical" evidence="1">
    <location>
        <begin position="41"/>
        <end position="60"/>
    </location>
</feature>
<keyword evidence="1" id="KW-0472">Membrane</keyword>
<evidence type="ECO:0000313" key="3">
    <source>
        <dbReference type="Proteomes" id="UP000535182"/>
    </source>
</evidence>
<proteinExistence type="predicted"/>
<feature type="transmembrane region" description="Helical" evidence="1">
    <location>
        <begin position="206"/>
        <end position="228"/>
    </location>
</feature>
<evidence type="ECO:0000313" key="2">
    <source>
        <dbReference type="EMBL" id="MBB5326499.1"/>
    </source>
</evidence>
<name>A0A9X0U1I3_9BACT</name>
<protein>
    <recommendedName>
        <fullName evidence="4">DUF4239 domain-containing protein</fullName>
    </recommendedName>
</protein>
<dbReference type="EMBL" id="JACHEB010000001">
    <property type="protein sequence ID" value="MBB5326499.1"/>
    <property type="molecule type" value="Genomic_DNA"/>
</dbReference>
<dbReference type="AlphaFoldDB" id="A0A9X0U1I3"/>
<dbReference type="InterPro" id="IPR025333">
    <property type="entry name" value="DUF4239"/>
</dbReference>
<evidence type="ECO:0000256" key="1">
    <source>
        <dbReference type="SAM" id="Phobius"/>
    </source>
</evidence>
<organism evidence="2 3">
    <name type="scientific">Tunturiibacter gelidiferens</name>
    <dbReference type="NCBI Taxonomy" id="3069689"/>
    <lineage>
        <taxon>Bacteria</taxon>
        <taxon>Pseudomonadati</taxon>
        <taxon>Acidobacteriota</taxon>
        <taxon>Terriglobia</taxon>
        <taxon>Terriglobales</taxon>
        <taxon>Acidobacteriaceae</taxon>
        <taxon>Tunturiibacter</taxon>
    </lineage>
</organism>
<keyword evidence="1" id="KW-0812">Transmembrane</keyword>
<gene>
    <name evidence="2" type="ORF">HDF14_000093</name>
</gene>
<keyword evidence="3" id="KW-1185">Reference proteome</keyword>
<comment type="caution">
    <text evidence="2">The sequence shown here is derived from an EMBL/GenBank/DDBJ whole genome shotgun (WGS) entry which is preliminary data.</text>
</comment>
<evidence type="ECO:0008006" key="4">
    <source>
        <dbReference type="Google" id="ProtNLM"/>
    </source>
</evidence>
<sequence>MNSILLSGIVFACVFAAALVGMAIRRILPEEHLCTDVKETVRLSTALISTMAALVLGMLVSSAKSTYDARQNEVVEMSSEIVTIDRSLERYGPETRNIRSEFRRVVAEGVQRIWPAQSSLRSERRPADKAETLVDQLEHLEPKDSSQVAAKSQITVQIIALRHTQWLMYLKSQHSSVPTPLLVALISWLVIIFVGFGLFAPPNATIFVTLGLAGLAVSGAIFIILEMYSPFTGVMRISSAPLIEALSQMER</sequence>
<keyword evidence="1" id="KW-1133">Transmembrane helix</keyword>
<dbReference type="Pfam" id="PF14023">
    <property type="entry name" value="Bestrophin-like"/>
    <property type="match status" value="1"/>
</dbReference>